<keyword evidence="3 8" id="KW-0963">Cytoplasm</keyword>
<dbReference type="InterPro" id="IPR019805">
    <property type="entry name" value="Heat_shock_protein_90_CS"/>
</dbReference>
<dbReference type="SUPFAM" id="SSF55874">
    <property type="entry name" value="ATPase domain of HSP90 chaperone/DNA topoisomerase II/histidine kinase"/>
    <property type="match status" value="1"/>
</dbReference>
<dbReference type="GO" id="GO:0005737">
    <property type="term" value="C:cytoplasm"/>
    <property type="evidence" value="ECO:0007669"/>
    <property type="project" value="UniProtKB-SubCell"/>
</dbReference>
<evidence type="ECO:0000256" key="7">
    <source>
        <dbReference type="ARBA" id="ARBA00023186"/>
    </source>
</evidence>
<dbReference type="Pfam" id="PF00183">
    <property type="entry name" value="HSP90"/>
    <property type="match status" value="1"/>
</dbReference>
<comment type="caution">
    <text evidence="8">Lacks conserved residue(s) required for the propagation of feature annotation.</text>
</comment>
<dbReference type="FunFam" id="3.30.230.80:FF:000004">
    <property type="entry name" value="Heat shock protein 75 kDa"/>
    <property type="match status" value="1"/>
</dbReference>
<dbReference type="HAMAP" id="MF_00505">
    <property type="entry name" value="HSP90"/>
    <property type="match status" value="1"/>
</dbReference>
<gene>
    <name evidence="8 10" type="primary">htpG</name>
    <name evidence="10" type="ORF">IAC75_07070</name>
</gene>
<dbReference type="EMBL" id="DVOG01000186">
    <property type="protein sequence ID" value="HIV04887.1"/>
    <property type="molecule type" value="Genomic_DNA"/>
</dbReference>
<dbReference type="InterPro" id="IPR036890">
    <property type="entry name" value="HATPase_C_sf"/>
</dbReference>
<evidence type="ECO:0000313" key="10">
    <source>
        <dbReference type="EMBL" id="HIV04887.1"/>
    </source>
</evidence>
<feature type="binding site" evidence="9">
    <location>
        <position position="40"/>
    </location>
    <ligand>
        <name>ATP</name>
        <dbReference type="ChEBI" id="CHEBI:30616"/>
    </ligand>
</feature>
<keyword evidence="5 8" id="KW-0067">ATP-binding</keyword>
<evidence type="ECO:0000256" key="6">
    <source>
        <dbReference type="ARBA" id="ARBA00023016"/>
    </source>
</evidence>
<feature type="binding site" evidence="9">
    <location>
        <position position="36"/>
    </location>
    <ligand>
        <name>ATP</name>
        <dbReference type="ChEBI" id="CHEBI:30616"/>
    </ligand>
</feature>
<feature type="binding site" evidence="9">
    <location>
        <position position="82"/>
    </location>
    <ligand>
        <name>ATP</name>
        <dbReference type="ChEBI" id="CHEBI:30616"/>
    </ligand>
</feature>
<dbReference type="PANTHER" id="PTHR11528">
    <property type="entry name" value="HEAT SHOCK PROTEIN 90 FAMILY MEMBER"/>
    <property type="match status" value="1"/>
</dbReference>
<dbReference type="InterPro" id="IPR001404">
    <property type="entry name" value="Hsp90_fam"/>
</dbReference>
<dbReference type="AlphaFoldDB" id="A0A9D1T278"/>
<dbReference type="Proteomes" id="UP000886812">
    <property type="component" value="Unassembled WGS sequence"/>
</dbReference>
<feature type="binding site" evidence="9">
    <location>
        <position position="95"/>
    </location>
    <ligand>
        <name>ATP</name>
        <dbReference type="ChEBI" id="CHEBI:30616"/>
    </ligand>
</feature>
<dbReference type="SUPFAM" id="SSF54211">
    <property type="entry name" value="Ribosomal protein S5 domain 2-like"/>
    <property type="match status" value="1"/>
</dbReference>
<dbReference type="GO" id="GO:0016887">
    <property type="term" value="F:ATP hydrolysis activity"/>
    <property type="evidence" value="ECO:0007669"/>
    <property type="project" value="InterPro"/>
</dbReference>
<dbReference type="SUPFAM" id="SSF110942">
    <property type="entry name" value="HSP90 C-terminal domain"/>
    <property type="match status" value="1"/>
</dbReference>
<sequence>MSNEKSTTHAFQAEVKQVLDIVAHSIYKDKDIFLRELVSNASDALEKMRYTQLTEKSVFEPERALEIDVSTDEKAGTLTIADSGIGMTREELVENLGTIAHSGTKEFLRKLQENGGGNENLIGQFGVGFFSVFMVAEEVKFFTRTWREEGEALCWTSDGNGSYTIETAGEALPRGSKLVIRLKEEFKDFSKKDKAKDVLERYSKYVAFPLKLDGEKLNTMQALWLKSKSEVGEQEYKDFYKFQCRAWDEPQDWLHFSADAPLAINSILFFPTHNPEAMGFGRATPEVSLYCRKVLIDPEPKNLLPEWLRFMKGVVDSADIPLNISRETLQDSTLIQKLNRVLTKRVVKRLEERAKKDPDAYAKFWRDFGNYLREGIATDFENRDALAPLFRCESSILDAGTLTSLPEYVERMKDSQKEIYYLTGANRAALESGPYLEAFKARGIEVLFLYDGADDYVMGQLGSFKDKPIVSADSADIELADAPQTGTGEPLPDEAMKSLCAWFAETLGKEKVVECSAGKRLVDSPAVALNPDKFMTATMRRMMRMMSKDAGTESKPVAVKVELNPRHPLIRKLDALRGSNPELAKLVAEQVLDNTLIAAGLLDNPRGMTARIYELLGKLG</sequence>
<evidence type="ECO:0000256" key="8">
    <source>
        <dbReference type="HAMAP-Rule" id="MF_00505"/>
    </source>
</evidence>
<reference evidence="10" key="1">
    <citation type="submission" date="2020-10" db="EMBL/GenBank/DDBJ databases">
        <authorList>
            <person name="Gilroy R."/>
        </authorList>
    </citation>
    <scope>NUCLEOTIDE SEQUENCE</scope>
    <source>
        <strain evidence="10">10669</strain>
    </source>
</reference>
<name>A0A9D1T278_9BACT</name>
<comment type="similarity">
    <text evidence="2 8">Belongs to the heat shock protein 90 family.</text>
</comment>
<dbReference type="FunFam" id="3.30.565.10:FF:000009">
    <property type="entry name" value="Molecular chaperone HtpG"/>
    <property type="match status" value="1"/>
</dbReference>
<dbReference type="PRINTS" id="PR00775">
    <property type="entry name" value="HEATSHOCK90"/>
</dbReference>
<dbReference type="Gene3D" id="1.20.120.790">
    <property type="entry name" value="Heat shock protein 90, C-terminal domain"/>
    <property type="match status" value="1"/>
</dbReference>
<dbReference type="InterPro" id="IPR020575">
    <property type="entry name" value="Hsp90_N"/>
</dbReference>
<evidence type="ECO:0000256" key="3">
    <source>
        <dbReference type="ARBA" id="ARBA00022490"/>
    </source>
</evidence>
<feature type="region of interest" description="A; substrate-binding" evidence="8">
    <location>
        <begin position="1"/>
        <end position="326"/>
    </location>
</feature>
<dbReference type="Gene3D" id="3.40.50.11260">
    <property type="match status" value="1"/>
</dbReference>
<dbReference type="GO" id="GO:0005524">
    <property type="term" value="F:ATP binding"/>
    <property type="evidence" value="ECO:0007669"/>
    <property type="project" value="UniProtKB-UniRule"/>
</dbReference>
<comment type="function">
    <text evidence="8">Molecular chaperone. Has ATPase activity.</text>
</comment>
<dbReference type="GO" id="GO:0051082">
    <property type="term" value="F:unfolded protein binding"/>
    <property type="evidence" value="ECO:0007669"/>
    <property type="project" value="UniProtKB-UniRule"/>
</dbReference>
<comment type="subcellular location">
    <subcellularLocation>
        <location evidence="1 8">Cytoplasm</location>
    </subcellularLocation>
</comment>
<keyword evidence="7 8" id="KW-0143">Chaperone</keyword>
<dbReference type="PROSITE" id="PS00298">
    <property type="entry name" value="HSP90"/>
    <property type="match status" value="1"/>
</dbReference>
<evidence type="ECO:0000256" key="9">
    <source>
        <dbReference type="PIRSR" id="PIRSR002583-1"/>
    </source>
</evidence>
<dbReference type="Gene3D" id="3.30.565.10">
    <property type="entry name" value="Histidine kinase-like ATPase, C-terminal domain"/>
    <property type="match status" value="1"/>
</dbReference>
<dbReference type="InterPro" id="IPR020568">
    <property type="entry name" value="Ribosomal_Su5_D2-typ_SF"/>
</dbReference>
<comment type="caution">
    <text evidence="10">The sequence shown here is derived from an EMBL/GenBank/DDBJ whole genome shotgun (WGS) entry which is preliminary data.</text>
</comment>
<accession>A0A9D1T278</accession>
<dbReference type="InterPro" id="IPR037196">
    <property type="entry name" value="HSP90_C"/>
</dbReference>
<dbReference type="NCBIfam" id="NF003555">
    <property type="entry name" value="PRK05218.1"/>
    <property type="match status" value="1"/>
</dbReference>
<proteinExistence type="inferred from homology"/>
<dbReference type="Gene3D" id="3.30.230.80">
    <property type="match status" value="1"/>
</dbReference>
<reference evidence="10" key="2">
    <citation type="journal article" date="2021" name="PeerJ">
        <title>Extensive microbial diversity within the chicken gut microbiome revealed by metagenomics and culture.</title>
        <authorList>
            <person name="Gilroy R."/>
            <person name="Ravi A."/>
            <person name="Getino M."/>
            <person name="Pursley I."/>
            <person name="Horton D.L."/>
            <person name="Alikhan N.F."/>
            <person name="Baker D."/>
            <person name="Gharbi K."/>
            <person name="Hall N."/>
            <person name="Watson M."/>
            <person name="Adriaenssens E.M."/>
            <person name="Foster-Nyarko E."/>
            <person name="Jarju S."/>
            <person name="Secka A."/>
            <person name="Antonio M."/>
            <person name="Oren A."/>
            <person name="Chaudhuri R.R."/>
            <person name="La Ragione R."/>
            <person name="Hildebrand F."/>
            <person name="Pallen M.J."/>
        </authorList>
    </citation>
    <scope>NUCLEOTIDE SEQUENCE</scope>
    <source>
        <strain evidence="10">10669</strain>
    </source>
</reference>
<evidence type="ECO:0000313" key="11">
    <source>
        <dbReference type="Proteomes" id="UP000886812"/>
    </source>
</evidence>
<organism evidence="10 11">
    <name type="scientific">Candidatus Spyradosoma merdigallinarum</name>
    <dbReference type="NCBI Taxonomy" id="2840950"/>
    <lineage>
        <taxon>Bacteria</taxon>
        <taxon>Pseudomonadati</taxon>
        <taxon>Verrucomicrobiota</taxon>
        <taxon>Opitutia</taxon>
        <taxon>Opitutia incertae sedis</taxon>
        <taxon>Candidatus Spyradosoma</taxon>
    </lineage>
</organism>
<dbReference type="PIRSF" id="PIRSF002583">
    <property type="entry name" value="Hsp90"/>
    <property type="match status" value="1"/>
</dbReference>
<dbReference type="GO" id="GO:0140662">
    <property type="term" value="F:ATP-dependent protein folding chaperone"/>
    <property type="evidence" value="ECO:0007669"/>
    <property type="project" value="InterPro"/>
</dbReference>
<evidence type="ECO:0000256" key="4">
    <source>
        <dbReference type="ARBA" id="ARBA00022741"/>
    </source>
</evidence>
<dbReference type="Pfam" id="PF13589">
    <property type="entry name" value="HATPase_c_3"/>
    <property type="match status" value="1"/>
</dbReference>
<feature type="binding site" evidence="9">
    <location>
        <position position="87"/>
    </location>
    <ligand>
        <name>ATP</name>
        <dbReference type="ChEBI" id="CHEBI:30616"/>
    </ligand>
</feature>
<evidence type="ECO:0000256" key="5">
    <source>
        <dbReference type="ARBA" id="ARBA00022840"/>
    </source>
</evidence>
<keyword evidence="6 8" id="KW-0346">Stress response</keyword>
<feature type="region of interest" description="C" evidence="8">
    <location>
        <begin position="542"/>
        <end position="620"/>
    </location>
</feature>
<evidence type="ECO:0000256" key="2">
    <source>
        <dbReference type="ARBA" id="ARBA00008239"/>
    </source>
</evidence>
<keyword evidence="4 8" id="KW-0547">Nucleotide-binding</keyword>
<feature type="binding site" evidence="9">
    <location>
        <position position="326"/>
    </location>
    <ligand>
        <name>ATP</name>
        <dbReference type="ChEBI" id="CHEBI:30616"/>
    </ligand>
</feature>
<feature type="binding site" evidence="9">
    <location>
        <begin position="124"/>
        <end position="129"/>
    </location>
    <ligand>
        <name>ATP</name>
        <dbReference type="ChEBI" id="CHEBI:30616"/>
    </ligand>
</feature>
<feature type="binding site" evidence="9">
    <location>
        <begin position="102"/>
        <end position="103"/>
    </location>
    <ligand>
        <name>ATP</name>
        <dbReference type="ChEBI" id="CHEBI:30616"/>
    </ligand>
</feature>
<protein>
    <recommendedName>
        <fullName evidence="8">Chaperone protein HtpG</fullName>
    </recommendedName>
    <alternativeName>
        <fullName evidence="8">Heat shock protein HtpG</fullName>
    </alternativeName>
    <alternativeName>
        <fullName evidence="8">High temperature protein G</fullName>
    </alternativeName>
</protein>
<dbReference type="CDD" id="cd16927">
    <property type="entry name" value="HATPase_Hsp90-like"/>
    <property type="match status" value="1"/>
</dbReference>
<comment type="subunit">
    <text evidence="8">Homodimer.</text>
</comment>
<evidence type="ECO:0000256" key="1">
    <source>
        <dbReference type="ARBA" id="ARBA00004496"/>
    </source>
</evidence>